<dbReference type="OrthoDB" id="7069220at2"/>
<keyword evidence="12" id="KW-1185">Reference proteome</keyword>
<dbReference type="Gene3D" id="3.40.50.10090">
    <property type="match status" value="2"/>
</dbReference>
<dbReference type="EC" id="4.2.1.75" evidence="3 9"/>
<evidence type="ECO:0000313" key="12">
    <source>
        <dbReference type="Proteomes" id="UP000254601"/>
    </source>
</evidence>
<evidence type="ECO:0000256" key="6">
    <source>
        <dbReference type="ARBA" id="ARBA00037589"/>
    </source>
</evidence>
<dbReference type="GO" id="GO:0006780">
    <property type="term" value="P:uroporphyrinogen III biosynthetic process"/>
    <property type="evidence" value="ECO:0007669"/>
    <property type="project" value="UniProtKB-UniRule"/>
</dbReference>
<sequence>MRPLSNCHVLYTRAYSHYLRFEKQIELLGGNAYSYPLMDTHALELSLQDIQTLQEADYLIFTSVNAVKYFPFEHIYTAKAIAIGKATEKALKTSRIVPVITAPPPYTSESLLSIFQPIQKNILIIAAPNGRTYLYQNLVKNNPKTSYLYNYARYNPSTHWTFPITKTFDALVIASQQTLNNLIEITPQTPLNLLQCNTCMLTFSERISCAARKLGFETVLTVPQADEIALIETLTHWWLQKRSLT</sequence>
<evidence type="ECO:0000313" key="11">
    <source>
        <dbReference type="EMBL" id="SUO96555.1"/>
    </source>
</evidence>
<dbReference type="UniPathway" id="UPA00251">
    <property type="reaction ID" value="UER00320"/>
</dbReference>
<dbReference type="GO" id="GO:0006782">
    <property type="term" value="P:protoporphyrinogen IX biosynthetic process"/>
    <property type="evidence" value="ECO:0007669"/>
    <property type="project" value="UniProtKB-UniRule"/>
</dbReference>
<evidence type="ECO:0000256" key="9">
    <source>
        <dbReference type="RuleBase" id="RU366031"/>
    </source>
</evidence>
<evidence type="ECO:0000259" key="10">
    <source>
        <dbReference type="Pfam" id="PF02602"/>
    </source>
</evidence>
<evidence type="ECO:0000256" key="7">
    <source>
        <dbReference type="ARBA" id="ARBA00040167"/>
    </source>
</evidence>
<comment type="function">
    <text evidence="6 9">Catalyzes cyclization of the linear tetrapyrrole, hydroxymethylbilane, to the macrocyclic uroporphyrinogen III.</text>
</comment>
<keyword evidence="4 9" id="KW-0456">Lyase</keyword>
<keyword evidence="5 9" id="KW-0627">Porphyrin biosynthesis</keyword>
<dbReference type="InterPro" id="IPR036108">
    <property type="entry name" value="4pyrrol_syn_uPrphyn_synt_sf"/>
</dbReference>
<reference evidence="11 12" key="1">
    <citation type="submission" date="2018-06" db="EMBL/GenBank/DDBJ databases">
        <authorList>
            <consortium name="Pathogen Informatics"/>
            <person name="Doyle S."/>
        </authorList>
    </citation>
    <scope>NUCLEOTIDE SEQUENCE [LARGE SCALE GENOMIC DNA]</scope>
    <source>
        <strain evidence="11 12">NCTC13337</strain>
    </source>
</reference>
<dbReference type="Proteomes" id="UP000254601">
    <property type="component" value="Unassembled WGS sequence"/>
</dbReference>
<dbReference type="GO" id="GO:0004852">
    <property type="term" value="F:uroporphyrinogen-III synthase activity"/>
    <property type="evidence" value="ECO:0007669"/>
    <property type="project" value="UniProtKB-UniRule"/>
</dbReference>
<dbReference type="PANTHER" id="PTHR38042:SF1">
    <property type="entry name" value="UROPORPHYRINOGEN-III SYNTHASE, CHLOROPLASTIC"/>
    <property type="match status" value="1"/>
</dbReference>
<protein>
    <recommendedName>
        <fullName evidence="7 9">Uroporphyrinogen-III synthase</fullName>
        <ecNumber evidence="3 9">4.2.1.75</ecNumber>
    </recommendedName>
</protein>
<proteinExistence type="inferred from homology"/>
<evidence type="ECO:0000256" key="2">
    <source>
        <dbReference type="ARBA" id="ARBA00008133"/>
    </source>
</evidence>
<evidence type="ECO:0000256" key="4">
    <source>
        <dbReference type="ARBA" id="ARBA00023239"/>
    </source>
</evidence>
<evidence type="ECO:0000256" key="3">
    <source>
        <dbReference type="ARBA" id="ARBA00013109"/>
    </source>
</evidence>
<comment type="similarity">
    <text evidence="2 9">Belongs to the uroporphyrinogen-III synthase family.</text>
</comment>
<dbReference type="InterPro" id="IPR039793">
    <property type="entry name" value="UROS/Hem4"/>
</dbReference>
<comment type="catalytic activity">
    <reaction evidence="8 9">
        <text>hydroxymethylbilane = uroporphyrinogen III + H2O</text>
        <dbReference type="Rhea" id="RHEA:18965"/>
        <dbReference type="ChEBI" id="CHEBI:15377"/>
        <dbReference type="ChEBI" id="CHEBI:57308"/>
        <dbReference type="ChEBI" id="CHEBI:57845"/>
        <dbReference type="EC" id="4.2.1.75"/>
    </reaction>
</comment>
<evidence type="ECO:0000256" key="5">
    <source>
        <dbReference type="ARBA" id="ARBA00023244"/>
    </source>
</evidence>
<dbReference type="RefSeq" id="WP_072575864.1">
    <property type="nucleotide sequence ID" value="NZ_LWHB01000031.1"/>
</dbReference>
<dbReference type="CDD" id="cd06578">
    <property type="entry name" value="HemD"/>
    <property type="match status" value="1"/>
</dbReference>
<dbReference type="EMBL" id="UHIC01000001">
    <property type="protein sequence ID" value="SUO96555.1"/>
    <property type="molecule type" value="Genomic_DNA"/>
</dbReference>
<evidence type="ECO:0000256" key="8">
    <source>
        <dbReference type="ARBA" id="ARBA00048617"/>
    </source>
</evidence>
<dbReference type="InterPro" id="IPR003754">
    <property type="entry name" value="4pyrrol_synth_uPrphyn_synth"/>
</dbReference>
<dbReference type="PANTHER" id="PTHR38042">
    <property type="entry name" value="UROPORPHYRINOGEN-III SYNTHASE, CHLOROPLASTIC"/>
    <property type="match status" value="1"/>
</dbReference>
<feature type="domain" description="Tetrapyrrole biosynthesis uroporphyrinogen III synthase" evidence="10">
    <location>
        <begin position="21"/>
        <end position="231"/>
    </location>
</feature>
<name>A0A380MVH0_9GAMM</name>
<dbReference type="AlphaFoldDB" id="A0A380MVH0"/>
<evidence type="ECO:0000256" key="1">
    <source>
        <dbReference type="ARBA" id="ARBA00004772"/>
    </source>
</evidence>
<gene>
    <name evidence="11" type="ORF">NCTC13337_01915</name>
</gene>
<organism evidence="11 12">
    <name type="scientific">Suttonella ornithocola</name>
    <dbReference type="NCBI Taxonomy" id="279832"/>
    <lineage>
        <taxon>Bacteria</taxon>
        <taxon>Pseudomonadati</taxon>
        <taxon>Pseudomonadota</taxon>
        <taxon>Gammaproteobacteria</taxon>
        <taxon>Cardiobacteriales</taxon>
        <taxon>Cardiobacteriaceae</taxon>
        <taxon>Suttonella</taxon>
    </lineage>
</organism>
<dbReference type="Pfam" id="PF02602">
    <property type="entry name" value="HEM4"/>
    <property type="match status" value="1"/>
</dbReference>
<dbReference type="SUPFAM" id="SSF69618">
    <property type="entry name" value="HemD-like"/>
    <property type="match status" value="1"/>
</dbReference>
<comment type="pathway">
    <text evidence="1 9">Porphyrin-containing compound metabolism; protoporphyrin-IX biosynthesis; coproporphyrinogen-III from 5-aminolevulinate: step 3/4.</text>
</comment>
<accession>A0A380MVH0</accession>